<dbReference type="GO" id="GO:0005886">
    <property type="term" value="C:plasma membrane"/>
    <property type="evidence" value="ECO:0007669"/>
    <property type="project" value="UniProtKB-SubCell"/>
</dbReference>
<evidence type="ECO:0000256" key="2">
    <source>
        <dbReference type="ARBA" id="ARBA00022448"/>
    </source>
</evidence>
<evidence type="ECO:0000256" key="3">
    <source>
        <dbReference type="ARBA" id="ARBA00022475"/>
    </source>
</evidence>
<proteinExistence type="inferred from homology"/>
<feature type="transmembrane region" description="Helical" evidence="7">
    <location>
        <begin position="136"/>
        <end position="157"/>
    </location>
</feature>
<feature type="transmembrane region" description="Helical" evidence="7">
    <location>
        <begin position="210"/>
        <end position="235"/>
    </location>
</feature>
<feature type="transmembrane region" description="Helical" evidence="7">
    <location>
        <begin position="276"/>
        <end position="293"/>
    </location>
</feature>
<comment type="caution">
    <text evidence="7">Lacks conserved residue(s) required for the propagation of feature annotation.</text>
</comment>
<evidence type="ECO:0000256" key="4">
    <source>
        <dbReference type="ARBA" id="ARBA00022692"/>
    </source>
</evidence>
<feature type="transmembrane region" description="Helical" evidence="7">
    <location>
        <begin position="337"/>
        <end position="356"/>
    </location>
</feature>
<evidence type="ECO:0000256" key="1">
    <source>
        <dbReference type="ARBA" id="ARBA00004651"/>
    </source>
</evidence>
<evidence type="ECO:0000256" key="6">
    <source>
        <dbReference type="ARBA" id="ARBA00023136"/>
    </source>
</evidence>
<accession>A0A2X3CBG9</accession>
<comment type="subcellular location">
    <subcellularLocation>
        <location evidence="1 7">Cell membrane</location>
        <topology evidence="1 7">Multi-pass membrane protein</topology>
    </subcellularLocation>
</comment>
<evidence type="ECO:0000313" key="9">
    <source>
        <dbReference type="EMBL" id="SQC10523.1"/>
    </source>
</evidence>
<dbReference type="Gene3D" id="1.20.1250.20">
    <property type="entry name" value="MFS general substrate transporter like domains"/>
    <property type="match status" value="1"/>
</dbReference>
<gene>
    <name evidence="9" type="primary">yceL</name>
    <name evidence="7" type="synonym">mdtH</name>
    <name evidence="9" type="ORF">NCTC9645_00440</name>
</gene>
<dbReference type="Proteomes" id="UP000250675">
    <property type="component" value="Unassembled WGS sequence"/>
</dbReference>
<comment type="similarity">
    <text evidence="7">Belongs to the major facilitator superfamily. DHA1 family. MdtH (TC 2.A.1.2.21) subfamily.</text>
</comment>
<feature type="transmembrane region" description="Helical" evidence="7">
    <location>
        <begin position="100"/>
        <end position="116"/>
    </location>
</feature>
<name>A0A2X3CBG9_KLEPN</name>
<dbReference type="InterPro" id="IPR036259">
    <property type="entry name" value="MFS_trans_sf"/>
</dbReference>
<dbReference type="PROSITE" id="PS50850">
    <property type="entry name" value="MFS"/>
    <property type="match status" value="1"/>
</dbReference>
<dbReference type="SUPFAM" id="SSF103473">
    <property type="entry name" value="MFS general substrate transporter"/>
    <property type="match status" value="1"/>
</dbReference>
<evidence type="ECO:0000256" key="5">
    <source>
        <dbReference type="ARBA" id="ARBA00022989"/>
    </source>
</evidence>
<dbReference type="PANTHER" id="PTHR23517">
    <property type="entry name" value="RESISTANCE PROTEIN MDTM, PUTATIVE-RELATED-RELATED"/>
    <property type="match status" value="1"/>
</dbReference>
<organism evidence="9 10">
    <name type="scientific">Klebsiella pneumoniae</name>
    <dbReference type="NCBI Taxonomy" id="573"/>
    <lineage>
        <taxon>Bacteria</taxon>
        <taxon>Pseudomonadati</taxon>
        <taxon>Pseudomonadota</taxon>
        <taxon>Gammaproteobacteria</taxon>
        <taxon>Enterobacterales</taxon>
        <taxon>Enterobacteriaceae</taxon>
        <taxon>Klebsiella/Raoultella group</taxon>
        <taxon>Klebsiella</taxon>
        <taxon>Klebsiella pneumoniae complex</taxon>
    </lineage>
</organism>
<keyword evidence="4 7" id="KW-0812">Transmembrane</keyword>
<dbReference type="AlphaFoldDB" id="A0A2X3CBG9"/>
<feature type="transmembrane region" description="Helical" evidence="7">
    <location>
        <begin position="299"/>
        <end position="317"/>
    </location>
</feature>
<dbReference type="CDD" id="cd17329">
    <property type="entry name" value="MFS_MdtH_MDR_like"/>
    <property type="match status" value="1"/>
</dbReference>
<dbReference type="Pfam" id="PF07690">
    <property type="entry name" value="MFS_1"/>
    <property type="match status" value="1"/>
</dbReference>
<evidence type="ECO:0000256" key="7">
    <source>
        <dbReference type="HAMAP-Rule" id="MF_01529"/>
    </source>
</evidence>
<feature type="transmembrane region" description="Helical" evidence="7">
    <location>
        <begin position="12"/>
        <end position="35"/>
    </location>
</feature>
<keyword evidence="3 7" id="KW-1003">Cell membrane</keyword>
<reference evidence="9 10" key="1">
    <citation type="submission" date="2018-06" db="EMBL/GenBank/DDBJ databases">
        <authorList>
            <consortium name="Pathogen Informatics"/>
            <person name="Doyle S."/>
        </authorList>
    </citation>
    <scope>NUCLEOTIDE SEQUENCE [LARGE SCALE GENOMIC DNA]</scope>
    <source>
        <strain evidence="9 10">NCTC9645</strain>
    </source>
</reference>
<evidence type="ECO:0000259" key="8">
    <source>
        <dbReference type="PROSITE" id="PS50850"/>
    </source>
</evidence>
<dbReference type="NCBIfam" id="NF008650">
    <property type="entry name" value="PRK11646.1"/>
    <property type="match status" value="1"/>
</dbReference>
<keyword evidence="5 7" id="KW-1133">Transmembrane helix</keyword>
<sequence>MSRVSQARSLGKYFLLVDNMLVVLGFFVVFPLISIRFVDQMGWAALMVGIALGLRQLVQQGLGIFGGAIADRFGAKPMIVTGMLMRAGGFAAMAVAHEPWVLWFSCILSGLGGTLFDPPRAALVVKLVRPHQRGRFFSILMMQDSAGAVIGALLGSWLLQYDFRLVCSAGAALFIACAAFNAWYLPAWKLSTVKTPIREGLGRVLRDKRFVTYVLTLTGYYMLAVQVMLMLPIMVNDIAGSPAAVKWMYAIEATISLTLLYPIARWSEKRFRLEHRLMAGLLVMTLAMLPIGMTSSLQQLFTLICLFYIGSIIAEPARETLGASLADARARGSYMGFSRLGLAFGGALGYAGGGWLFDAGKAVGQPELPWLMLGAIGLSPSWRYGGNSVRNALPPVCWSRAPDARGGGFSCFQPILLARWVLTGHDALCQDEGRYELEEPHEKDIDRRRANCQRPAERL</sequence>
<keyword evidence="6 7" id="KW-0472">Membrane</keyword>
<feature type="transmembrane region" description="Helical" evidence="7">
    <location>
        <begin position="163"/>
        <end position="185"/>
    </location>
</feature>
<dbReference type="GO" id="GO:0022857">
    <property type="term" value="F:transmembrane transporter activity"/>
    <property type="evidence" value="ECO:0007669"/>
    <property type="project" value="UniProtKB-UniRule"/>
</dbReference>
<protein>
    <recommendedName>
        <fullName evidence="7">Multidrug resistance protein MdtH</fullName>
    </recommendedName>
</protein>
<dbReference type="HAMAP" id="MF_01529">
    <property type="entry name" value="MFS_MdtH"/>
    <property type="match status" value="1"/>
</dbReference>
<feature type="transmembrane region" description="Helical" evidence="7">
    <location>
        <begin position="247"/>
        <end position="264"/>
    </location>
</feature>
<dbReference type="InterPro" id="IPR022855">
    <property type="entry name" value="Multidrug-R_MdtH"/>
</dbReference>
<dbReference type="PANTHER" id="PTHR23517:SF2">
    <property type="entry name" value="MULTIDRUG RESISTANCE PROTEIN MDTH"/>
    <property type="match status" value="1"/>
</dbReference>
<dbReference type="InterPro" id="IPR011701">
    <property type="entry name" value="MFS"/>
</dbReference>
<evidence type="ECO:0000313" key="10">
    <source>
        <dbReference type="Proteomes" id="UP000250675"/>
    </source>
</evidence>
<dbReference type="InterPro" id="IPR050171">
    <property type="entry name" value="MFS_Transporters"/>
</dbReference>
<feature type="domain" description="Major facilitator superfamily (MFS) profile" evidence="8">
    <location>
        <begin position="4"/>
        <end position="389"/>
    </location>
</feature>
<dbReference type="InterPro" id="IPR020846">
    <property type="entry name" value="MFS_dom"/>
</dbReference>
<dbReference type="EMBL" id="UASO01000003">
    <property type="protein sequence ID" value="SQC10523.1"/>
    <property type="molecule type" value="Genomic_DNA"/>
</dbReference>
<keyword evidence="2 7" id="KW-0813">Transport</keyword>